<dbReference type="KEGG" id="ares:IWH25_15130"/>
<dbReference type="InterPro" id="IPR005944">
    <property type="entry name" value="Pro_iminopeptidase"/>
</dbReference>
<dbReference type="PIRSF" id="PIRSF006431">
    <property type="entry name" value="Pept_S33"/>
    <property type="match status" value="1"/>
</dbReference>
<keyword evidence="15" id="KW-1185">Reference proteome</keyword>
<dbReference type="RefSeq" id="WP_203386594.1">
    <property type="nucleotide sequence ID" value="NZ_CP064781.1"/>
</dbReference>
<dbReference type="PANTHER" id="PTHR43722:SF1">
    <property type="entry name" value="PROLINE IMINOPEPTIDASE"/>
    <property type="match status" value="1"/>
</dbReference>
<feature type="active site" description="Proton donor" evidence="12">
    <location>
        <position position="307"/>
    </location>
</feature>
<dbReference type="AlphaFoldDB" id="A0A974PXM7"/>
<keyword evidence="6 11" id="KW-0031">Aminopeptidase</keyword>
<comment type="catalytic activity">
    <reaction evidence="1 11">
        <text>Release of N-terminal proline from a peptide.</text>
        <dbReference type="EC" id="3.4.11.5"/>
    </reaction>
</comment>
<dbReference type="EMBL" id="CP064781">
    <property type="protein sequence ID" value="QRJ63066.1"/>
    <property type="molecule type" value="Genomic_DNA"/>
</dbReference>
<feature type="active site" evidence="12">
    <location>
        <position position="279"/>
    </location>
</feature>
<dbReference type="Proteomes" id="UP000663444">
    <property type="component" value="Chromosome"/>
</dbReference>
<comment type="subcellular location">
    <subcellularLocation>
        <location evidence="2 11">Cytoplasm</location>
    </subcellularLocation>
</comment>
<comment type="similarity">
    <text evidence="3 11">Belongs to the peptidase S33 family.</text>
</comment>
<accession>A0A974PXM7</accession>
<dbReference type="GO" id="GO:0006508">
    <property type="term" value="P:proteolysis"/>
    <property type="evidence" value="ECO:0007669"/>
    <property type="project" value="UniProtKB-KW"/>
</dbReference>
<evidence type="ECO:0000256" key="9">
    <source>
        <dbReference type="ARBA" id="ARBA00022801"/>
    </source>
</evidence>
<organism evidence="14 15">
    <name type="scientific">Azospira restricta</name>
    <dbReference type="NCBI Taxonomy" id="404405"/>
    <lineage>
        <taxon>Bacteria</taxon>
        <taxon>Pseudomonadati</taxon>
        <taxon>Pseudomonadota</taxon>
        <taxon>Betaproteobacteria</taxon>
        <taxon>Rhodocyclales</taxon>
        <taxon>Rhodocyclaceae</taxon>
        <taxon>Azospira</taxon>
    </lineage>
</organism>
<dbReference type="Gene3D" id="3.40.50.1820">
    <property type="entry name" value="alpha/beta hydrolase"/>
    <property type="match status" value="1"/>
</dbReference>
<dbReference type="EC" id="3.4.11.5" evidence="4 11"/>
<evidence type="ECO:0000256" key="2">
    <source>
        <dbReference type="ARBA" id="ARBA00004496"/>
    </source>
</evidence>
<keyword evidence="8 11" id="KW-0645">Protease</keyword>
<evidence type="ECO:0000256" key="12">
    <source>
        <dbReference type="PIRSR" id="PIRSR006431-1"/>
    </source>
</evidence>
<evidence type="ECO:0000256" key="10">
    <source>
        <dbReference type="ARBA" id="ARBA00029605"/>
    </source>
</evidence>
<evidence type="ECO:0000313" key="14">
    <source>
        <dbReference type="EMBL" id="QRJ63066.1"/>
    </source>
</evidence>
<dbReference type="InterPro" id="IPR029058">
    <property type="entry name" value="AB_hydrolase_fold"/>
</dbReference>
<dbReference type="PANTHER" id="PTHR43722">
    <property type="entry name" value="PROLINE IMINOPEPTIDASE"/>
    <property type="match status" value="1"/>
</dbReference>
<dbReference type="Pfam" id="PF00561">
    <property type="entry name" value="Abhydrolase_1"/>
    <property type="match status" value="1"/>
</dbReference>
<evidence type="ECO:0000313" key="15">
    <source>
        <dbReference type="Proteomes" id="UP000663444"/>
    </source>
</evidence>
<proteinExistence type="inferred from homology"/>
<evidence type="ECO:0000256" key="11">
    <source>
        <dbReference type="PIRNR" id="PIRNR006431"/>
    </source>
</evidence>
<evidence type="ECO:0000256" key="7">
    <source>
        <dbReference type="ARBA" id="ARBA00022490"/>
    </source>
</evidence>
<dbReference type="SUPFAM" id="SSF53474">
    <property type="entry name" value="alpha/beta-Hydrolases"/>
    <property type="match status" value="1"/>
</dbReference>
<reference evidence="14" key="1">
    <citation type="submission" date="2020-11" db="EMBL/GenBank/DDBJ databases">
        <title>Azospira restricta DSM 18626 genome sequence.</title>
        <authorList>
            <person name="Moe W.M."/>
        </authorList>
    </citation>
    <scope>NUCLEOTIDE SEQUENCE</scope>
    <source>
        <strain evidence="14">DSM 18626</strain>
    </source>
</reference>
<keyword evidence="9 11" id="KW-0378">Hydrolase</keyword>
<protein>
    <recommendedName>
        <fullName evidence="5 11">Proline iminopeptidase</fullName>
        <shortName evidence="11">PIP</shortName>
        <ecNumber evidence="4 11">3.4.11.5</ecNumber>
    </recommendedName>
    <alternativeName>
        <fullName evidence="10 11">Prolyl aminopeptidase</fullName>
    </alternativeName>
</protein>
<name>A0A974PXM7_9RHOO</name>
<dbReference type="InterPro" id="IPR002410">
    <property type="entry name" value="Peptidase_S33"/>
</dbReference>
<sequence>MDGTRRAGEKSVQPLGGKRGAAVVADDGLFPAAAPFAEHRLDVGDGHLLHVEECGNPDGLPLLFLHGGPGSGCSPRQRRLFDPRRFRAVLVDQRGCGRSAPLGGLAGNDTPALVADCERVRAALGVERWLVCGGSWGSLLALAYAQAHPDAVAGLVLRGIFLGSREEVHGYARGAARAARLLPASNADFVADPLAPWVSRILSSDPSRALPAVAAWLDYERRLMGDAPQAAPPDAVQLAKARIQMHYLMHDCFLAPGQLLDGVRTIRQLPAAIVQGLADLVCPPLAAARLRAAWPEAEWSGIAHAGHGGLTPPLAQATIAALARVADRIEARAGGRECEIA</sequence>
<feature type="active site" description="Nucleophile" evidence="12">
    <location>
        <position position="135"/>
    </location>
</feature>
<gene>
    <name evidence="14" type="ORF">IWH25_15130</name>
</gene>
<feature type="domain" description="AB hydrolase-1" evidence="13">
    <location>
        <begin position="61"/>
        <end position="307"/>
    </location>
</feature>
<evidence type="ECO:0000256" key="3">
    <source>
        <dbReference type="ARBA" id="ARBA00010088"/>
    </source>
</evidence>
<dbReference type="InterPro" id="IPR000073">
    <property type="entry name" value="AB_hydrolase_1"/>
</dbReference>
<dbReference type="GO" id="GO:0005737">
    <property type="term" value="C:cytoplasm"/>
    <property type="evidence" value="ECO:0007669"/>
    <property type="project" value="UniProtKB-SubCell"/>
</dbReference>
<evidence type="ECO:0000256" key="5">
    <source>
        <dbReference type="ARBA" id="ARBA00021843"/>
    </source>
</evidence>
<evidence type="ECO:0000256" key="8">
    <source>
        <dbReference type="ARBA" id="ARBA00022670"/>
    </source>
</evidence>
<dbReference type="GO" id="GO:0004177">
    <property type="term" value="F:aminopeptidase activity"/>
    <property type="evidence" value="ECO:0007669"/>
    <property type="project" value="UniProtKB-UniRule"/>
</dbReference>
<evidence type="ECO:0000259" key="13">
    <source>
        <dbReference type="Pfam" id="PF00561"/>
    </source>
</evidence>
<evidence type="ECO:0000256" key="6">
    <source>
        <dbReference type="ARBA" id="ARBA00022438"/>
    </source>
</evidence>
<evidence type="ECO:0000256" key="4">
    <source>
        <dbReference type="ARBA" id="ARBA00012568"/>
    </source>
</evidence>
<keyword evidence="7 11" id="KW-0963">Cytoplasm</keyword>
<evidence type="ECO:0000256" key="1">
    <source>
        <dbReference type="ARBA" id="ARBA00001585"/>
    </source>
</evidence>
<dbReference type="PRINTS" id="PR00793">
    <property type="entry name" value="PROAMNOPTASE"/>
</dbReference>